<comment type="similarity">
    <text evidence="2">Belongs to the APS kinase family.</text>
</comment>
<keyword evidence="6" id="KW-0547">Nucleotide-binding</keyword>
<dbReference type="CDD" id="cd02027">
    <property type="entry name" value="APSK"/>
    <property type="match status" value="1"/>
</dbReference>
<dbReference type="InterPro" id="IPR012349">
    <property type="entry name" value="Split_barrel_FMN-bd"/>
</dbReference>
<dbReference type="FunFam" id="3.40.50.300:FF:000629">
    <property type="entry name" value="Adenylyl-sulfate kinase"/>
    <property type="match status" value="1"/>
</dbReference>
<evidence type="ECO:0000259" key="11">
    <source>
        <dbReference type="Pfam" id="PF01243"/>
    </source>
</evidence>
<accession>A0A8S1ZSD6</accession>
<evidence type="ECO:0000256" key="9">
    <source>
        <dbReference type="ARBA" id="ARBA00023192"/>
    </source>
</evidence>
<dbReference type="AlphaFoldDB" id="A0A8S1ZSD6"/>
<comment type="catalytic activity">
    <reaction evidence="10">
        <text>adenosine 5'-phosphosulfate + ATP = 3'-phosphoadenylyl sulfate + ADP + H(+)</text>
        <dbReference type="Rhea" id="RHEA:24152"/>
        <dbReference type="ChEBI" id="CHEBI:15378"/>
        <dbReference type="ChEBI" id="CHEBI:30616"/>
        <dbReference type="ChEBI" id="CHEBI:58243"/>
        <dbReference type="ChEBI" id="CHEBI:58339"/>
        <dbReference type="ChEBI" id="CHEBI:456216"/>
        <dbReference type="EC" id="2.7.1.25"/>
    </reaction>
    <physiologicalReaction direction="left-to-right" evidence="10">
        <dbReference type="Rhea" id="RHEA:24153"/>
    </physiologicalReaction>
</comment>
<dbReference type="SUPFAM" id="SSF50475">
    <property type="entry name" value="FMN-binding split barrel"/>
    <property type="match status" value="1"/>
</dbReference>
<dbReference type="NCBIfam" id="NF003013">
    <property type="entry name" value="PRK03846.1"/>
    <property type="match status" value="1"/>
</dbReference>
<keyword evidence="5" id="KW-0808">Transferase</keyword>
<keyword evidence="7" id="KW-0418">Kinase</keyword>
<dbReference type="InterPro" id="IPR059117">
    <property type="entry name" value="APS_kinase_dom"/>
</dbReference>
<dbReference type="EMBL" id="LR999453">
    <property type="protein sequence ID" value="CAE5966027.1"/>
    <property type="molecule type" value="Genomic_DNA"/>
</dbReference>
<dbReference type="Gene3D" id="3.20.180.10">
    <property type="entry name" value="PNP-oxidase-like"/>
    <property type="match status" value="1"/>
</dbReference>
<keyword evidence="4" id="KW-0028">Amino-acid biosynthesis</keyword>
<dbReference type="Pfam" id="PF01583">
    <property type="entry name" value="APS_kinase"/>
    <property type="match status" value="1"/>
</dbReference>
<dbReference type="Pfam" id="PF10615">
    <property type="entry name" value="DUF2470"/>
    <property type="match status" value="1"/>
</dbReference>
<evidence type="ECO:0000256" key="7">
    <source>
        <dbReference type="ARBA" id="ARBA00022777"/>
    </source>
</evidence>
<dbReference type="InterPro" id="IPR019595">
    <property type="entry name" value="DUF2470"/>
</dbReference>
<gene>
    <name evidence="14" type="ORF">AARE701A_LOCUS6263</name>
</gene>
<dbReference type="PANTHER" id="PTHR11055">
    <property type="entry name" value="BIFUNCTIONAL 3'-PHOSPHOADENOSINE 5'-PHOSPHOSULFATE SYNTHASE"/>
    <property type="match status" value="1"/>
</dbReference>
<dbReference type="SUPFAM" id="SSF52540">
    <property type="entry name" value="P-loop containing nucleoside triphosphate hydrolases"/>
    <property type="match status" value="1"/>
</dbReference>
<comment type="pathway">
    <text evidence="1">Sulfur metabolism; hydrogen sulfide biosynthesis; sulfite from sulfate: step 2/3.</text>
</comment>
<feature type="domain" description="DUF2470" evidence="13">
    <location>
        <begin position="443"/>
        <end position="516"/>
    </location>
</feature>
<reference evidence="14" key="1">
    <citation type="submission" date="2021-01" db="EMBL/GenBank/DDBJ databases">
        <authorList>
            <person name="Bezrukov I."/>
        </authorList>
    </citation>
    <scope>NUCLEOTIDE SEQUENCE</scope>
</reference>
<evidence type="ECO:0000256" key="6">
    <source>
        <dbReference type="ARBA" id="ARBA00022741"/>
    </source>
</evidence>
<dbReference type="InterPro" id="IPR037119">
    <property type="entry name" value="Haem_oxidase_HugZ-like_sf"/>
</dbReference>
<evidence type="ECO:0000256" key="5">
    <source>
        <dbReference type="ARBA" id="ARBA00022679"/>
    </source>
</evidence>
<evidence type="ECO:0000259" key="12">
    <source>
        <dbReference type="Pfam" id="PF01583"/>
    </source>
</evidence>
<evidence type="ECO:0000256" key="3">
    <source>
        <dbReference type="ARBA" id="ARBA00012121"/>
    </source>
</evidence>
<dbReference type="InterPro" id="IPR011576">
    <property type="entry name" value="Pyridox_Oxase_N"/>
</dbReference>
<evidence type="ECO:0000256" key="4">
    <source>
        <dbReference type="ARBA" id="ARBA00022605"/>
    </source>
</evidence>
<keyword evidence="8" id="KW-0067">ATP-binding</keyword>
<dbReference type="PANTHER" id="PTHR11055:SF1">
    <property type="entry name" value="PAPS SYNTHETASE, ISOFORM D"/>
    <property type="match status" value="1"/>
</dbReference>
<sequence>MSTVGNSTNIFWQESPIGKTERQKLLNQKGCVVWITGLSGSGKSTLACSLSRELNNRGKLSYILDGDNLRHGLNKDLGFKAEDRVENIRRVGEVAKLFADAGLICIASLISPYRKDRDACREMMQDSSFIEASYSKPDFTVVFMNMSLQLCEARDPKGLYKLARAGKIKGFTGIDDPYESPLNCEIELKEKEGECPSPVAMAEEVISYLEDKGFLQNEFVPTCLVHRPSISAVNFPTVRRRYSPFTMASAAQSSSQAVSSGSVNSDTDVFKLIQAHEEKAARLSPVDEIRTVLNGSVRGMLSTFSQKYEGYPSGSMIDFACDADGSPILAVSSLAVHTKDLLANPKCSLLIARDPEDRTGLRITLHGDAVLVSEKDQAAVRSAYLAKHPSAFWVDFGDFSFMRIEPKVVRYVSGIATAFLGSGEFSKEKYQAAKVDPIAQYAKPVTSHMNKDHEEDTKAIVHNVTSIPVESALMLDLDSLGFNVKASLQGNTFKLRVPFPRRAQDRKDVKTLIVEMLQAAKPIPN</sequence>
<evidence type="ECO:0000256" key="10">
    <source>
        <dbReference type="ARBA" id="ARBA00052227"/>
    </source>
</evidence>
<dbReference type="Gene3D" id="3.40.50.300">
    <property type="entry name" value="P-loop containing nucleotide triphosphate hydrolases"/>
    <property type="match status" value="1"/>
</dbReference>
<proteinExistence type="inferred from homology"/>
<evidence type="ECO:0000313" key="14">
    <source>
        <dbReference type="EMBL" id="CAE5966027.1"/>
    </source>
</evidence>
<feature type="domain" description="APS kinase" evidence="12">
    <location>
        <begin position="29"/>
        <end position="188"/>
    </location>
</feature>
<dbReference type="Pfam" id="PF01243">
    <property type="entry name" value="PNPOx_N"/>
    <property type="match status" value="1"/>
</dbReference>
<evidence type="ECO:0000259" key="13">
    <source>
        <dbReference type="Pfam" id="PF10615"/>
    </source>
</evidence>
<keyword evidence="9" id="KW-0198">Cysteine biosynthesis</keyword>
<dbReference type="Proteomes" id="UP000682877">
    <property type="component" value="Chromosome 3"/>
</dbReference>
<evidence type="ECO:0000256" key="2">
    <source>
        <dbReference type="ARBA" id="ARBA00007008"/>
    </source>
</evidence>
<dbReference type="FunFam" id="2.30.110.10:FF:000034">
    <property type="entry name" value="BnaC05g47660D protein"/>
    <property type="match status" value="1"/>
</dbReference>
<dbReference type="InterPro" id="IPR027417">
    <property type="entry name" value="P-loop_NTPase"/>
</dbReference>
<evidence type="ECO:0000256" key="1">
    <source>
        <dbReference type="ARBA" id="ARBA00004806"/>
    </source>
</evidence>
<dbReference type="NCBIfam" id="TIGR00455">
    <property type="entry name" value="apsK"/>
    <property type="match status" value="1"/>
</dbReference>
<dbReference type="Gene3D" id="2.30.110.10">
    <property type="entry name" value="Electron Transport, Fmn-binding Protein, Chain A"/>
    <property type="match status" value="1"/>
</dbReference>
<evidence type="ECO:0000313" key="15">
    <source>
        <dbReference type="Proteomes" id="UP000682877"/>
    </source>
</evidence>
<dbReference type="GO" id="GO:0005737">
    <property type="term" value="C:cytoplasm"/>
    <property type="evidence" value="ECO:0007669"/>
    <property type="project" value="UniProtKB-ARBA"/>
</dbReference>
<name>A0A8S1ZSD6_ARAAE</name>
<dbReference type="GO" id="GO:0005524">
    <property type="term" value="F:ATP binding"/>
    <property type="evidence" value="ECO:0007669"/>
    <property type="project" value="UniProtKB-KW"/>
</dbReference>
<dbReference type="GO" id="GO:0019344">
    <property type="term" value="P:cysteine biosynthetic process"/>
    <property type="evidence" value="ECO:0007669"/>
    <property type="project" value="UniProtKB-KW"/>
</dbReference>
<dbReference type="InterPro" id="IPR002891">
    <property type="entry name" value="APS"/>
</dbReference>
<feature type="domain" description="Pyridoxamine 5'-phosphate oxidase N-terminal" evidence="11">
    <location>
        <begin position="287"/>
        <end position="412"/>
    </location>
</feature>
<keyword evidence="15" id="KW-1185">Reference proteome</keyword>
<protein>
    <recommendedName>
        <fullName evidence="3">adenylyl-sulfate kinase</fullName>
        <ecNumber evidence="3">2.7.1.25</ecNumber>
    </recommendedName>
</protein>
<dbReference type="EC" id="2.7.1.25" evidence="3"/>
<dbReference type="GO" id="GO:0004020">
    <property type="term" value="F:adenylylsulfate kinase activity"/>
    <property type="evidence" value="ECO:0007669"/>
    <property type="project" value="UniProtKB-EC"/>
</dbReference>
<dbReference type="HAMAP" id="MF_00065">
    <property type="entry name" value="Adenylyl_sulf_kinase"/>
    <property type="match status" value="1"/>
</dbReference>
<dbReference type="GO" id="GO:0000103">
    <property type="term" value="P:sulfate assimilation"/>
    <property type="evidence" value="ECO:0007669"/>
    <property type="project" value="InterPro"/>
</dbReference>
<evidence type="ECO:0000256" key="8">
    <source>
        <dbReference type="ARBA" id="ARBA00022840"/>
    </source>
</evidence>
<organism evidence="14 15">
    <name type="scientific">Arabidopsis arenosa</name>
    <name type="common">Sand rock-cress</name>
    <name type="synonym">Cardaminopsis arenosa</name>
    <dbReference type="NCBI Taxonomy" id="38785"/>
    <lineage>
        <taxon>Eukaryota</taxon>
        <taxon>Viridiplantae</taxon>
        <taxon>Streptophyta</taxon>
        <taxon>Embryophyta</taxon>
        <taxon>Tracheophyta</taxon>
        <taxon>Spermatophyta</taxon>
        <taxon>Magnoliopsida</taxon>
        <taxon>eudicotyledons</taxon>
        <taxon>Gunneridae</taxon>
        <taxon>Pentapetalae</taxon>
        <taxon>rosids</taxon>
        <taxon>malvids</taxon>
        <taxon>Brassicales</taxon>
        <taxon>Brassicaceae</taxon>
        <taxon>Camelineae</taxon>
        <taxon>Arabidopsis</taxon>
    </lineage>
</organism>